<name>A0A8S9ZZG8_9BILA</name>
<accession>A0A8S9ZZG8</accession>
<sequence>VFTGINISLINNPTKLVTCSTSDPVPSFVFQIVVYFNLISLLFYIILWIIMNKKFNSTNNSSKRMLKSILAVFFLEFFGWFINTLIRNITIWLQISQLPTWYIMQIAGCLLVPILSFYTPLLYIISNIYSNAFYKCFGIYFPFSTKDDLSIILNENKIKTFVEIQRKIIPAKTINF</sequence>
<gene>
    <name evidence="2" type="ORF">Mgra_00001553</name>
</gene>
<evidence type="ECO:0000256" key="1">
    <source>
        <dbReference type="SAM" id="Phobius"/>
    </source>
</evidence>
<feature type="non-terminal residue" evidence="2">
    <location>
        <position position="176"/>
    </location>
</feature>
<feature type="transmembrane region" description="Helical" evidence="1">
    <location>
        <begin position="28"/>
        <end position="50"/>
    </location>
</feature>
<dbReference type="Pfam" id="PF10320">
    <property type="entry name" value="7TM_GPCR_Srsx"/>
    <property type="match status" value="1"/>
</dbReference>
<evidence type="ECO:0000313" key="3">
    <source>
        <dbReference type="Proteomes" id="UP000605970"/>
    </source>
</evidence>
<keyword evidence="3" id="KW-1185">Reference proteome</keyword>
<dbReference type="InterPro" id="IPR019424">
    <property type="entry name" value="7TM_GPCR_Srsx"/>
</dbReference>
<dbReference type="AlphaFoldDB" id="A0A8S9ZZG8"/>
<keyword evidence="1" id="KW-0812">Transmembrane</keyword>
<keyword evidence="1" id="KW-0472">Membrane</keyword>
<proteinExistence type="predicted"/>
<dbReference type="EMBL" id="JABEBT010000008">
    <property type="protein sequence ID" value="KAF7639027.1"/>
    <property type="molecule type" value="Genomic_DNA"/>
</dbReference>
<organism evidence="2 3">
    <name type="scientific">Meloidogyne graminicola</name>
    <dbReference type="NCBI Taxonomy" id="189291"/>
    <lineage>
        <taxon>Eukaryota</taxon>
        <taxon>Metazoa</taxon>
        <taxon>Ecdysozoa</taxon>
        <taxon>Nematoda</taxon>
        <taxon>Chromadorea</taxon>
        <taxon>Rhabditida</taxon>
        <taxon>Tylenchina</taxon>
        <taxon>Tylenchomorpha</taxon>
        <taxon>Tylenchoidea</taxon>
        <taxon>Meloidogynidae</taxon>
        <taxon>Meloidogyninae</taxon>
        <taxon>Meloidogyne</taxon>
    </lineage>
</organism>
<evidence type="ECO:0000313" key="2">
    <source>
        <dbReference type="EMBL" id="KAF7639027.1"/>
    </source>
</evidence>
<reference evidence="2" key="1">
    <citation type="journal article" date="2020" name="Ecol. Evol.">
        <title>Genome structure and content of the rice root-knot nematode (Meloidogyne graminicola).</title>
        <authorList>
            <person name="Phan N.T."/>
            <person name="Danchin E.G.J."/>
            <person name="Klopp C."/>
            <person name="Perfus-Barbeoch L."/>
            <person name="Kozlowski D.K."/>
            <person name="Koutsovoulos G.D."/>
            <person name="Lopez-Roques C."/>
            <person name="Bouchez O."/>
            <person name="Zahm M."/>
            <person name="Besnard G."/>
            <person name="Bellafiore S."/>
        </authorList>
    </citation>
    <scope>NUCLEOTIDE SEQUENCE</scope>
    <source>
        <strain evidence="2">VN-18</strain>
    </source>
</reference>
<comment type="caution">
    <text evidence="2">The sequence shown here is derived from an EMBL/GenBank/DDBJ whole genome shotgun (WGS) entry which is preliminary data.</text>
</comment>
<dbReference type="Proteomes" id="UP000605970">
    <property type="component" value="Unassembled WGS sequence"/>
</dbReference>
<feature type="transmembrane region" description="Helical" evidence="1">
    <location>
        <begin position="70"/>
        <end position="95"/>
    </location>
</feature>
<feature type="transmembrane region" description="Helical" evidence="1">
    <location>
        <begin position="101"/>
        <end position="125"/>
    </location>
</feature>
<keyword evidence="1" id="KW-1133">Transmembrane helix</keyword>
<protein>
    <submittedName>
        <fullName evidence="2">Uncharacterized protein</fullName>
    </submittedName>
</protein>